<comment type="caution">
    <text evidence="1">The sequence shown here is derived from an EMBL/GenBank/DDBJ whole genome shotgun (WGS) entry which is preliminary data.</text>
</comment>
<evidence type="ECO:0000313" key="2">
    <source>
        <dbReference type="Proteomes" id="UP000460298"/>
    </source>
</evidence>
<accession>A0A833LZF7</accession>
<reference evidence="1 2" key="1">
    <citation type="submission" date="2019-10" db="EMBL/GenBank/DDBJ databases">
        <title>Extracellular Electron Transfer in a Candidatus Methanoperedens spp. Enrichment Culture.</title>
        <authorList>
            <person name="Berger S."/>
            <person name="Rangel Shaw D."/>
            <person name="Berben T."/>
            <person name="In 'T Zandt M."/>
            <person name="Frank J."/>
            <person name="Reimann J."/>
            <person name="Jetten M.S.M."/>
            <person name="Welte C.U."/>
        </authorList>
    </citation>
    <scope>NUCLEOTIDE SEQUENCE [LARGE SCALE GENOMIC DNA]</scope>
    <source>
        <strain evidence="1">SB12</strain>
    </source>
</reference>
<protein>
    <submittedName>
        <fullName evidence="1">Uncharacterized protein</fullName>
    </submittedName>
</protein>
<dbReference type="AlphaFoldDB" id="A0A833LZF7"/>
<gene>
    <name evidence="1" type="ORF">F9K24_07055</name>
</gene>
<name>A0A833LZF7_9LEPT</name>
<sequence>MKKKLSRSILVLCFGGIVIGLLLQCGLPRSTLQTRDPSWADVPDSLDLQYVILEGPQMSDLRKKEFDRQFAEFRSLLPNASSAGPASSREIRVFFKMSAQPAAYRGLGSLQYSRAKLVGEIQLFDSANGKTLWKSEFMSDRFHDIFLRGEPYLTPGDAPFDAALIDDPSFYMEQGVTFSDRFFQLMYMLYGPRFLEKIIQTEKEYFVKSAVRAITVDTDVGVDFAKRILSLPKLDSSRRGWIISALSFDRDQEEALEFVLGLQIEKTHRLKYLTALQQFQDIRAIRRVYELAASDDDSSALYALSQQTRKYYKTISEYKSEFPPE</sequence>
<dbReference type="EMBL" id="WBUI01000005">
    <property type="protein sequence ID" value="KAB2933597.1"/>
    <property type="molecule type" value="Genomic_DNA"/>
</dbReference>
<organism evidence="1 2">
    <name type="scientific">Leptonema illini</name>
    <dbReference type="NCBI Taxonomy" id="183"/>
    <lineage>
        <taxon>Bacteria</taxon>
        <taxon>Pseudomonadati</taxon>
        <taxon>Spirochaetota</taxon>
        <taxon>Spirochaetia</taxon>
        <taxon>Leptospirales</taxon>
        <taxon>Leptospiraceae</taxon>
        <taxon>Leptonema</taxon>
    </lineage>
</organism>
<proteinExistence type="predicted"/>
<evidence type="ECO:0000313" key="1">
    <source>
        <dbReference type="EMBL" id="KAB2933597.1"/>
    </source>
</evidence>
<dbReference type="Proteomes" id="UP000460298">
    <property type="component" value="Unassembled WGS sequence"/>
</dbReference>